<evidence type="ECO:0000313" key="4">
    <source>
        <dbReference type="EnsemblProtists" id="EKX30871"/>
    </source>
</evidence>
<dbReference type="PANTHER" id="PTHR43173:SF19">
    <property type="entry name" value="AARF DOMAIN-CONTAINING PROTEIN KINASE 1"/>
    <property type="match status" value="1"/>
</dbReference>
<organism evidence="3">
    <name type="scientific">Guillardia theta (strain CCMP2712)</name>
    <name type="common">Cryptophyte</name>
    <dbReference type="NCBI Taxonomy" id="905079"/>
    <lineage>
        <taxon>Eukaryota</taxon>
        <taxon>Cryptophyceae</taxon>
        <taxon>Pyrenomonadales</taxon>
        <taxon>Geminigeraceae</taxon>
        <taxon>Guillardia</taxon>
    </lineage>
</organism>
<feature type="domain" description="ABC1 atypical kinase-like" evidence="2">
    <location>
        <begin position="140"/>
        <end position="285"/>
    </location>
</feature>
<protein>
    <recommendedName>
        <fullName evidence="2">ABC1 atypical kinase-like domain-containing protein</fullName>
    </recommendedName>
</protein>
<dbReference type="GO" id="GO:0007005">
    <property type="term" value="P:mitochondrion organization"/>
    <property type="evidence" value="ECO:0007669"/>
    <property type="project" value="TreeGrafter"/>
</dbReference>
<evidence type="ECO:0000313" key="3">
    <source>
        <dbReference type="EMBL" id="EKX30871.1"/>
    </source>
</evidence>
<dbReference type="SUPFAM" id="SSF56112">
    <property type="entry name" value="Protein kinase-like (PK-like)"/>
    <property type="match status" value="1"/>
</dbReference>
<dbReference type="STRING" id="905079.L1I3S7"/>
<dbReference type="GO" id="GO:0055088">
    <property type="term" value="P:lipid homeostasis"/>
    <property type="evidence" value="ECO:0007669"/>
    <property type="project" value="TreeGrafter"/>
</dbReference>
<dbReference type="GO" id="GO:0005743">
    <property type="term" value="C:mitochondrial inner membrane"/>
    <property type="evidence" value="ECO:0007669"/>
    <property type="project" value="TreeGrafter"/>
</dbReference>
<sequence length="285" mass="32055">MKDTMMRNLIRRDETRIKIDSAARELEEADRIAKQAEQRLASLLADGKSSREAVAAAEKEAQETMQRAADRAENLVKERKLAEMSETTEDMRRAHQRSAERLLSLARANKGAYIKIAQHLSQMDYLLPDEYTTTLRACLDDAPRSSFENVSKTIEEDLGKPVSVLFASFDKEAIASASLAQVHVAHLHPSEGERTGRKVAVKVQHYGLRETAVGDVDAVRAVVQVVSKLFPAMPLWWLADEIAPNLPIELDFQQEAKNAERCRSLFKHDPFVVVPEIFYPLSSSR</sequence>
<dbReference type="RefSeq" id="XP_005817851.1">
    <property type="nucleotide sequence ID" value="XM_005817794.1"/>
</dbReference>
<gene>
    <name evidence="3" type="ORF">GUITHDRAFT_122922</name>
</gene>
<dbReference type="eggNOG" id="KOG1235">
    <property type="taxonomic scope" value="Eukaryota"/>
</dbReference>
<proteinExistence type="predicted"/>
<keyword evidence="1" id="KW-0175">Coiled coil</keyword>
<evidence type="ECO:0000313" key="5">
    <source>
        <dbReference type="Proteomes" id="UP000011087"/>
    </source>
</evidence>
<reference evidence="4" key="3">
    <citation type="submission" date="2015-06" db="UniProtKB">
        <authorList>
            <consortium name="EnsemblProtists"/>
        </authorList>
    </citation>
    <scope>IDENTIFICATION</scope>
</reference>
<dbReference type="OrthoDB" id="427480at2759"/>
<evidence type="ECO:0000259" key="2">
    <source>
        <dbReference type="Pfam" id="PF03109"/>
    </source>
</evidence>
<reference evidence="3 5" key="1">
    <citation type="journal article" date="2012" name="Nature">
        <title>Algal genomes reveal evolutionary mosaicism and the fate of nucleomorphs.</title>
        <authorList>
            <consortium name="DOE Joint Genome Institute"/>
            <person name="Curtis B.A."/>
            <person name="Tanifuji G."/>
            <person name="Burki F."/>
            <person name="Gruber A."/>
            <person name="Irimia M."/>
            <person name="Maruyama S."/>
            <person name="Arias M.C."/>
            <person name="Ball S.G."/>
            <person name="Gile G.H."/>
            <person name="Hirakawa Y."/>
            <person name="Hopkins J.F."/>
            <person name="Kuo A."/>
            <person name="Rensing S.A."/>
            <person name="Schmutz J."/>
            <person name="Symeonidi A."/>
            <person name="Elias M."/>
            <person name="Eveleigh R.J."/>
            <person name="Herman E.K."/>
            <person name="Klute M.J."/>
            <person name="Nakayama T."/>
            <person name="Obornik M."/>
            <person name="Reyes-Prieto A."/>
            <person name="Armbrust E.V."/>
            <person name="Aves S.J."/>
            <person name="Beiko R.G."/>
            <person name="Coutinho P."/>
            <person name="Dacks J.B."/>
            <person name="Durnford D.G."/>
            <person name="Fast N.M."/>
            <person name="Green B.R."/>
            <person name="Grisdale C.J."/>
            <person name="Hempel F."/>
            <person name="Henrissat B."/>
            <person name="Hoppner M.P."/>
            <person name="Ishida K."/>
            <person name="Kim E."/>
            <person name="Koreny L."/>
            <person name="Kroth P.G."/>
            <person name="Liu Y."/>
            <person name="Malik S.B."/>
            <person name="Maier U.G."/>
            <person name="McRose D."/>
            <person name="Mock T."/>
            <person name="Neilson J.A."/>
            <person name="Onodera N.T."/>
            <person name="Poole A.M."/>
            <person name="Pritham E.J."/>
            <person name="Richards T.A."/>
            <person name="Rocap G."/>
            <person name="Roy S.W."/>
            <person name="Sarai C."/>
            <person name="Schaack S."/>
            <person name="Shirato S."/>
            <person name="Slamovits C.H."/>
            <person name="Spencer D.F."/>
            <person name="Suzuki S."/>
            <person name="Worden A.Z."/>
            <person name="Zauner S."/>
            <person name="Barry K."/>
            <person name="Bell C."/>
            <person name="Bharti A.K."/>
            <person name="Crow J.A."/>
            <person name="Grimwood J."/>
            <person name="Kramer R."/>
            <person name="Lindquist E."/>
            <person name="Lucas S."/>
            <person name="Salamov A."/>
            <person name="McFadden G.I."/>
            <person name="Lane C.E."/>
            <person name="Keeling P.J."/>
            <person name="Gray M.W."/>
            <person name="Grigoriev I.V."/>
            <person name="Archibald J.M."/>
        </authorList>
    </citation>
    <scope>NUCLEOTIDE SEQUENCE</scope>
    <source>
        <strain evidence="3 5">CCMP2712</strain>
    </source>
</reference>
<reference evidence="5" key="2">
    <citation type="submission" date="2012-11" db="EMBL/GenBank/DDBJ databases">
        <authorList>
            <person name="Kuo A."/>
            <person name="Curtis B.A."/>
            <person name="Tanifuji G."/>
            <person name="Burki F."/>
            <person name="Gruber A."/>
            <person name="Irimia M."/>
            <person name="Maruyama S."/>
            <person name="Arias M.C."/>
            <person name="Ball S.G."/>
            <person name="Gile G.H."/>
            <person name="Hirakawa Y."/>
            <person name="Hopkins J.F."/>
            <person name="Rensing S.A."/>
            <person name="Schmutz J."/>
            <person name="Symeonidi A."/>
            <person name="Elias M."/>
            <person name="Eveleigh R.J."/>
            <person name="Herman E.K."/>
            <person name="Klute M.J."/>
            <person name="Nakayama T."/>
            <person name="Obornik M."/>
            <person name="Reyes-Prieto A."/>
            <person name="Armbrust E.V."/>
            <person name="Aves S.J."/>
            <person name="Beiko R.G."/>
            <person name="Coutinho P."/>
            <person name="Dacks J.B."/>
            <person name="Durnford D.G."/>
            <person name="Fast N.M."/>
            <person name="Green B.R."/>
            <person name="Grisdale C."/>
            <person name="Hempe F."/>
            <person name="Henrissat B."/>
            <person name="Hoppner M.P."/>
            <person name="Ishida K.-I."/>
            <person name="Kim E."/>
            <person name="Koreny L."/>
            <person name="Kroth P.G."/>
            <person name="Liu Y."/>
            <person name="Malik S.-B."/>
            <person name="Maier U.G."/>
            <person name="McRose D."/>
            <person name="Mock T."/>
            <person name="Neilson J.A."/>
            <person name="Onodera N.T."/>
            <person name="Poole A.M."/>
            <person name="Pritham E.J."/>
            <person name="Richards T.A."/>
            <person name="Rocap G."/>
            <person name="Roy S.W."/>
            <person name="Sarai C."/>
            <person name="Schaack S."/>
            <person name="Shirato S."/>
            <person name="Slamovits C.H."/>
            <person name="Spencer D.F."/>
            <person name="Suzuki S."/>
            <person name="Worden A.Z."/>
            <person name="Zauner S."/>
            <person name="Barry K."/>
            <person name="Bell C."/>
            <person name="Bharti A.K."/>
            <person name="Crow J.A."/>
            <person name="Grimwood J."/>
            <person name="Kramer R."/>
            <person name="Lindquist E."/>
            <person name="Lucas S."/>
            <person name="Salamov A."/>
            <person name="McFadden G.I."/>
            <person name="Lane C.E."/>
            <person name="Keeling P.J."/>
            <person name="Gray M.W."/>
            <person name="Grigoriev I.V."/>
            <person name="Archibald J.M."/>
        </authorList>
    </citation>
    <scope>NUCLEOTIDE SEQUENCE</scope>
    <source>
        <strain evidence="5">CCMP2712</strain>
    </source>
</reference>
<dbReference type="KEGG" id="gtt:GUITHDRAFT_122922"/>
<evidence type="ECO:0000256" key="1">
    <source>
        <dbReference type="SAM" id="Coils"/>
    </source>
</evidence>
<dbReference type="HOGENOM" id="CLU_978100_0_0_1"/>
<dbReference type="AlphaFoldDB" id="L1I3S7"/>
<dbReference type="EMBL" id="JH993489">
    <property type="protein sequence ID" value="EKX30871.1"/>
    <property type="molecule type" value="Genomic_DNA"/>
</dbReference>
<dbReference type="Proteomes" id="UP000011087">
    <property type="component" value="Unassembled WGS sequence"/>
</dbReference>
<dbReference type="InterPro" id="IPR011009">
    <property type="entry name" value="Kinase-like_dom_sf"/>
</dbReference>
<name>L1I3S7_GUITC</name>
<dbReference type="OMA" id="RNANRCR"/>
<dbReference type="GeneID" id="17287591"/>
<keyword evidence="5" id="KW-1185">Reference proteome</keyword>
<dbReference type="PANTHER" id="PTHR43173">
    <property type="entry name" value="ABC1 FAMILY PROTEIN"/>
    <property type="match status" value="1"/>
</dbReference>
<accession>L1I3S7</accession>
<dbReference type="EnsemblProtists" id="EKX30871">
    <property type="protein sequence ID" value="EKX30871"/>
    <property type="gene ID" value="GUITHDRAFT_122922"/>
</dbReference>
<feature type="coiled-coil region" evidence="1">
    <location>
        <begin position="12"/>
        <end position="85"/>
    </location>
</feature>
<dbReference type="InterPro" id="IPR004147">
    <property type="entry name" value="ABC1_dom"/>
</dbReference>
<dbReference type="PaxDb" id="55529-EKX30871"/>
<dbReference type="InterPro" id="IPR051130">
    <property type="entry name" value="Mito_struct-func_regulator"/>
</dbReference>
<dbReference type="Pfam" id="PF03109">
    <property type="entry name" value="ABC1"/>
    <property type="match status" value="1"/>
</dbReference>